<organism evidence="2 3">
    <name type="scientific">Aneurinibacillus aneurinilyticus ATCC 12856</name>
    <dbReference type="NCBI Taxonomy" id="649747"/>
    <lineage>
        <taxon>Bacteria</taxon>
        <taxon>Bacillati</taxon>
        <taxon>Bacillota</taxon>
        <taxon>Bacilli</taxon>
        <taxon>Bacillales</taxon>
        <taxon>Paenibacillaceae</taxon>
        <taxon>Aneurinibacillus group</taxon>
        <taxon>Aneurinibacillus</taxon>
    </lineage>
</organism>
<dbReference type="GO" id="GO:0003677">
    <property type="term" value="F:DNA binding"/>
    <property type="evidence" value="ECO:0007669"/>
    <property type="project" value="InterPro"/>
</dbReference>
<evidence type="ECO:0000313" key="3">
    <source>
        <dbReference type="Proteomes" id="UP000016511"/>
    </source>
</evidence>
<dbReference type="EMBL" id="AWSJ01000281">
    <property type="protein sequence ID" value="ERI07364.1"/>
    <property type="molecule type" value="Genomic_DNA"/>
</dbReference>
<sequence>MIADQLDVPLETLRSQMLIEPAWEVKKTSEGKNVFWYGFKGHLAVGTKSQYILQSIMSSDSLNDGKAAIPLLKGLQKLPLSVRYGIMDAGYGSVPIYQQIYRMEAHSILAYNKRNEGETLGFDPRFAPTCVREYLYRYDSYDPKYKTLTFARPKECKDCPLALDSLCQKIYKTWIETDIRRHTAPARGTKKWEELYDQRTVVERVIAYLKEFFQLNHVRYRTGKKAKFHFDLVTLVYNAPKLAADRIGKELKKTPT</sequence>
<dbReference type="AlphaFoldDB" id="U1WFP9"/>
<dbReference type="STRING" id="649747.HMPREF0083_04545"/>
<comment type="caution">
    <text evidence="2">The sequence shown here is derived from an EMBL/GenBank/DDBJ whole genome shotgun (WGS) entry which is preliminary data.</text>
</comment>
<dbReference type="HOGENOM" id="CLU_1084362_0_0_9"/>
<dbReference type="GO" id="GO:0004803">
    <property type="term" value="F:transposase activity"/>
    <property type="evidence" value="ECO:0007669"/>
    <property type="project" value="InterPro"/>
</dbReference>
<proteinExistence type="predicted"/>
<reference evidence="2 3" key="1">
    <citation type="submission" date="2013-08" db="EMBL/GenBank/DDBJ databases">
        <authorList>
            <person name="Weinstock G."/>
            <person name="Sodergren E."/>
            <person name="Wylie T."/>
            <person name="Fulton L."/>
            <person name="Fulton R."/>
            <person name="Fronick C."/>
            <person name="O'Laughlin M."/>
            <person name="Godfrey J."/>
            <person name="Miner T."/>
            <person name="Herter B."/>
            <person name="Appelbaum E."/>
            <person name="Cordes M."/>
            <person name="Lek S."/>
            <person name="Wollam A."/>
            <person name="Pepin K.H."/>
            <person name="Palsikar V.B."/>
            <person name="Mitreva M."/>
            <person name="Wilson R.K."/>
        </authorList>
    </citation>
    <scope>NUCLEOTIDE SEQUENCE [LARGE SCALE GENOMIC DNA]</scope>
    <source>
        <strain evidence="2 3">ATCC 12856</strain>
    </source>
</reference>
<feature type="domain" description="Transposase IS4-like" evidence="1">
    <location>
        <begin position="22"/>
        <end position="238"/>
    </location>
</feature>
<dbReference type="eggNOG" id="COG3039">
    <property type="taxonomic scope" value="Bacteria"/>
</dbReference>
<dbReference type="Proteomes" id="UP000016511">
    <property type="component" value="Unassembled WGS sequence"/>
</dbReference>
<evidence type="ECO:0000313" key="2">
    <source>
        <dbReference type="EMBL" id="ERI07364.1"/>
    </source>
</evidence>
<dbReference type="PANTHER" id="PTHR33408:SF2">
    <property type="entry name" value="TRANSPOSASE DDE DOMAIN-CONTAINING PROTEIN"/>
    <property type="match status" value="1"/>
</dbReference>
<keyword evidence="3" id="KW-1185">Reference proteome</keyword>
<name>U1WFP9_ANEAE</name>
<gene>
    <name evidence="2" type="ORF">HMPREF0083_04545</name>
</gene>
<dbReference type="Pfam" id="PF01609">
    <property type="entry name" value="DDE_Tnp_1"/>
    <property type="match status" value="1"/>
</dbReference>
<protein>
    <submittedName>
        <fullName evidence="2">Transposase, IS4 family</fullName>
    </submittedName>
</protein>
<accession>U1WFP9</accession>
<dbReference type="PANTHER" id="PTHR33408">
    <property type="entry name" value="TRANSPOSASE"/>
    <property type="match status" value="1"/>
</dbReference>
<evidence type="ECO:0000259" key="1">
    <source>
        <dbReference type="Pfam" id="PF01609"/>
    </source>
</evidence>
<dbReference type="InterPro" id="IPR002559">
    <property type="entry name" value="Transposase_11"/>
</dbReference>
<dbReference type="GO" id="GO:0006313">
    <property type="term" value="P:DNA transposition"/>
    <property type="evidence" value="ECO:0007669"/>
    <property type="project" value="InterPro"/>
</dbReference>
<dbReference type="PATRIC" id="fig|649747.3.peg.4101"/>